<feature type="chain" id="PRO_5025348745" evidence="1">
    <location>
        <begin position="32"/>
        <end position="313"/>
    </location>
</feature>
<accession>A0A6A4IQ84</accession>
<reference evidence="2" key="1">
    <citation type="journal article" date="2019" name="Environ. Microbiol.">
        <title>Fungal ecological strategies reflected in gene transcription - a case study of two litter decomposers.</title>
        <authorList>
            <person name="Barbi F."/>
            <person name="Kohler A."/>
            <person name="Barry K."/>
            <person name="Baskaran P."/>
            <person name="Daum C."/>
            <person name="Fauchery L."/>
            <person name="Ihrmark K."/>
            <person name="Kuo A."/>
            <person name="LaButti K."/>
            <person name="Lipzen A."/>
            <person name="Morin E."/>
            <person name="Grigoriev I.V."/>
            <person name="Henrissat B."/>
            <person name="Lindahl B."/>
            <person name="Martin F."/>
        </authorList>
    </citation>
    <scope>NUCLEOTIDE SEQUENCE</scope>
    <source>
        <strain evidence="2">JB14</strain>
    </source>
</reference>
<evidence type="ECO:0000256" key="1">
    <source>
        <dbReference type="SAM" id="SignalP"/>
    </source>
</evidence>
<feature type="signal peptide" evidence="1">
    <location>
        <begin position="1"/>
        <end position="31"/>
    </location>
</feature>
<dbReference type="EMBL" id="ML769384">
    <property type="protein sequence ID" value="KAE9410948.1"/>
    <property type="molecule type" value="Genomic_DNA"/>
</dbReference>
<protein>
    <submittedName>
        <fullName evidence="2">Uncharacterized protein</fullName>
    </submittedName>
</protein>
<keyword evidence="3" id="KW-1185">Reference proteome</keyword>
<name>A0A6A4IQ84_9AGAR</name>
<dbReference type="AlphaFoldDB" id="A0A6A4IQ84"/>
<dbReference type="Proteomes" id="UP000799118">
    <property type="component" value="Unassembled WGS sequence"/>
</dbReference>
<organism evidence="2 3">
    <name type="scientific">Gymnopus androsaceus JB14</name>
    <dbReference type="NCBI Taxonomy" id="1447944"/>
    <lineage>
        <taxon>Eukaryota</taxon>
        <taxon>Fungi</taxon>
        <taxon>Dikarya</taxon>
        <taxon>Basidiomycota</taxon>
        <taxon>Agaricomycotina</taxon>
        <taxon>Agaricomycetes</taxon>
        <taxon>Agaricomycetidae</taxon>
        <taxon>Agaricales</taxon>
        <taxon>Marasmiineae</taxon>
        <taxon>Omphalotaceae</taxon>
        <taxon>Gymnopus</taxon>
    </lineage>
</organism>
<gene>
    <name evidence="2" type="ORF">BT96DRAFT_912346</name>
</gene>
<dbReference type="OrthoDB" id="3267335at2759"/>
<sequence length="313" mass="32480">MPLVRDHRRLGHQHTLLLLVTFLGLFLHATAQQIFTDGLTIIDAPQPGSPGHAGSPLPIAVDISGDGQLSSSASNPNSTLSTHFSLLEIYLVSSETSENLTVSSGPGLLTQEPGSTVKHLNWNVPTCIQPGNYNLTFYETSSINGQPHFTITPISIPIQNANPSGVSCSSTSGVVVNPLQGQPQPSNPLPSPIFPGGTLSSTGTSSGPAFVTITLSGPLPYPIPSTVTVTPSASPTTVVLVSMTTNTITTTGSSGFITKTVTQAVGTSTVAVTPNANDSGFLPVNAGSSTRHVRIEFSLLFFVLTVGVWTLLV</sequence>
<evidence type="ECO:0000313" key="3">
    <source>
        <dbReference type="Proteomes" id="UP000799118"/>
    </source>
</evidence>
<evidence type="ECO:0000313" key="2">
    <source>
        <dbReference type="EMBL" id="KAE9410948.1"/>
    </source>
</evidence>
<keyword evidence="1" id="KW-0732">Signal</keyword>
<proteinExistence type="predicted"/>